<keyword evidence="5" id="KW-1185">Reference proteome</keyword>
<evidence type="ECO:0000313" key="5">
    <source>
        <dbReference type="Proteomes" id="UP000838686"/>
    </source>
</evidence>
<accession>A0ABM9CHP4</accession>
<gene>
    <name evidence="4" type="ORF">PAECIP111893_03609</name>
</gene>
<dbReference type="EMBL" id="CAKMMF010000021">
    <property type="protein sequence ID" value="CAH1213000.1"/>
    <property type="molecule type" value="Genomic_DNA"/>
</dbReference>
<dbReference type="Gene3D" id="3.40.50.1400">
    <property type="match status" value="2"/>
</dbReference>
<dbReference type="InterPro" id="IPR002762">
    <property type="entry name" value="CbiX-like"/>
</dbReference>
<evidence type="ECO:0000256" key="3">
    <source>
        <dbReference type="SAM" id="MobiDB-lite"/>
    </source>
</evidence>
<evidence type="ECO:0000256" key="2">
    <source>
        <dbReference type="ARBA" id="ARBA00023239"/>
    </source>
</evidence>
<comment type="caution">
    <text evidence="4">The sequence shown here is derived from an EMBL/GenBank/DDBJ whole genome shotgun (WGS) entry which is preliminary data.</text>
</comment>
<keyword evidence="1" id="KW-0479">Metal-binding</keyword>
<dbReference type="Proteomes" id="UP000838686">
    <property type="component" value="Unassembled WGS sequence"/>
</dbReference>
<dbReference type="PANTHER" id="PTHR33542:SF3">
    <property type="entry name" value="SIROHYDROCHLORIN FERROCHELATASE, CHLOROPLASTIC"/>
    <property type="match status" value="1"/>
</dbReference>
<protein>
    <recommendedName>
        <fullName evidence="6">Cobalamin biosynthesis protein CbiX</fullName>
    </recommendedName>
</protein>
<feature type="region of interest" description="Disordered" evidence="3">
    <location>
        <begin position="102"/>
        <end position="170"/>
    </location>
</feature>
<dbReference type="SUPFAM" id="SSF53800">
    <property type="entry name" value="Chelatase"/>
    <property type="match status" value="1"/>
</dbReference>
<evidence type="ECO:0000256" key="1">
    <source>
        <dbReference type="ARBA" id="ARBA00022723"/>
    </source>
</evidence>
<dbReference type="CDD" id="cd03416">
    <property type="entry name" value="CbiX_SirB_N"/>
    <property type="match status" value="1"/>
</dbReference>
<dbReference type="PANTHER" id="PTHR33542">
    <property type="entry name" value="SIROHYDROCHLORIN FERROCHELATASE, CHLOROPLASTIC"/>
    <property type="match status" value="1"/>
</dbReference>
<dbReference type="Pfam" id="PF01903">
    <property type="entry name" value="CbiX"/>
    <property type="match status" value="2"/>
</dbReference>
<keyword evidence="2" id="KW-0456">Lyase</keyword>
<sequence length="326" mass="34992">MKPGILVISHGSREAEWVRLVDEAVADVAAAYVNWPIGGVPVVSSFLEIVDGRLIQDGIDQLAAEGVTDVYVLPLFVSSGSTHVDDIAQAFGLPPVSASRKGELEPFRLGGSSADGRADSSAESSTDSSAESTTESSAESSADGGTDNSAGYGDCSGFRDGSEASGGSDENQRLRIHFGQPIDDDPEIAELLLSNIRELSQAPDRERLLLVAHGSVEAGFHGRWRSGMTGLARRLRELGGYAGAEIAMLLPNQAACKLRVMLRKQPEQAVIVVPLFLSTGYFTRTVIPARFGELAYRYNGRSMLPHPCIARWMNRQIDAWLDGFIV</sequence>
<dbReference type="InterPro" id="IPR050963">
    <property type="entry name" value="Sirohydro_Cobaltochel/CbiX"/>
</dbReference>
<name>A0ABM9CHP4_9BACL</name>
<proteinExistence type="predicted"/>
<evidence type="ECO:0008006" key="6">
    <source>
        <dbReference type="Google" id="ProtNLM"/>
    </source>
</evidence>
<feature type="compositionally biased region" description="Low complexity" evidence="3">
    <location>
        <begin position="110"/>
        <end position="147"/>
    </location>
</feature>
<evidence type="ECO:0000313" key="4">
    <source>
        <dbReference type="EMBL" id="CAH1213000.1"/>
    </source>
</evidence>
<organism evidence="4 5">
    <name type="scientific">Paenibacillus plantiphilus</name>
    <dbReference type="NCBI Taxonomy" id="2905650"/>
    <lineage>
        <taxon>Bacteria</taxon>
        <taxon>Bacillati</taxon>
        <taxon>Bacillota</taxon>
        <taxon>Bacilli</taxon>
        <taxon>Bacillales</taxon>
        <taxon>Paenibacillaceae</taxon>
        <taxon>Paenibacillus</taxon>
    </lineage>
</organism>
<reference evidence="4" key="1">
    <citation type="submission" date="2022-01" db="EMBL/GenBank/DDBJ databases">
        <authorList>
            <person name="Criscuolo A."/>
        </authorList>
    </citation>
    <scope>NUCLEOTIDE SEQUENCE</scope>
    <source>
        <strain evidence="4">CIP111893</strain>
    </source>
</reference>
<dbReference type="RefSeq" id="WP_236343984.1">
    <property type="nucleotide sequence ID" value="NZ_CAKMMF010000021.1"/>
</dbReference>